<accession>A0A1M6S1M5</accession>
<dbReference type="Proteomes" id="UP000184016">
    <property type="component" value="Unassembled WGS sequence"/>
</dbReference>
<sequence length="172" mass="19699">VQEFPDSLSKTFRNDCPRLSGFSVQKPRNMQFVLWETMTSIFINTVLFISIVSVILALLPGWKNIHKIDTDTIDSLSIQRIFSLDMEEASQVILGQNELLLSLDNGSVVRYRLNDKNELIRISNYGGVEVVALGLRSFTAEIEGNKIILGYSFDCQNHHLEFLDWNKIFNQK</sequence>
<keyword evidence="1" id="KW-0472">Membrane</keyword>
<dbReference type="STRING" id="1830138.SAMN05443507_1131"/>
<evidence type="ECO:0000313" key="3">
    <source>
        <dbReference type="Proteomes" id="UP000184016"/>
    </source>
</evidence>
<name>A0A1M6S1M5_9BACL</name>
<reference evidence="3" key="1">
    <citation type="submission" date="2016-11" db="EMBL/GenBank/DDBJ databases">
        <authorList>
            <person name="Varghese N."/>
            <person name="Submissions S."/>
        </authorList>
    </citation>
    <scope>NUCLEOTIDE SEQUENCE [LARGE SCALE GENOMIC DNA]</scope>
    <source>
        <strain evidence="3">USBA-503</strain>
    </source>
</reference>
<protein>
    <recommendedName>
        <fullName evidence="4">Competence protein ComGF</fullName>
    </recommendedName>
</protein>
<keyword evidence="3" id="KW-1185">Reference proteome</keyword>
<feature type="transmembrane region" description="Helical" evidence="1">
    <location>
        <begin position="41"/>
        <end position="59"/>
    </location>
</feature>
<dbReference type="AlphaFoldDB" id="A0A1M6S1M5"/>
<evidence type="ECO:0008006" key="4">
    <source>
        <dbReference type="Google" id="ProtNLM"/>
    </source>
</evidence>
<evidence type="ECO:0000313" key="2">
    <source>
        <dbReference type="EMBL" id="SHK38593.1"/>
    </source>
</evidence>
<keyword evidence="1" id="KW-1133">Transmembrane helix</keyword>
<evidence type="ECO:0000256" key="1">
    <source>
        <dbReference type="SAM" id="Phobius"/>
    </source>
</evidence>
<organism evidence="2 3">
    <name type="scientific">Alicyclobacillus tolerans</name>
    <dbReference type="NCBI Taxonomy" id="90970"/>
    <lineage>
        <taxon>Bacteria</taxon>
        <taxon>Bacillati</taxon>
        <taxon>Bacillota</taxon>
        <taxon>Bacilli</taxon>
        <taxon>Bacillales</taxon>
        <taxon>Alicyclobacillaceae</taxon>
        <taxon>Alicyclobacillus</taxon>
    </lineage>
</organism>
<dbReference type="RefSeq" id="WP_207549733.1">
    <property type="nucleotide sequence ID" value="NZ_FRAF01000013.1"/>
</dbReference>
<gene>
    <name evidence="2" type="ORF">SAMN05443507_1131</name>
</gene>
<keyword evidence="1" id="KW-0812">Transmembrane</keyword>
<dbReference type="EMBL" id="FRAF01000013">
    <property type="protein sequence ID" value="SHK38593.1"/>
    <property type="molecule type" value="Genomic_DNA"/>
</dbReference>
<feature type="non-terminal residue" evidence="2">
    <location>
        <position position="1"/>
    </location>
</feature>
<proteinExistence type="predicted"/>